<dbReference type="InterPro" id="IPR001182">
    <property type="entry name" value="FtsW/RodA"/>
</dbReference>
<evidence type="ECO:0000313" key="21">
    <source>
        <dbReference type="Proteomes" id="UP000031928"/>
    </source>
</evidence>
<dbReference type="UniPathway" id="UPA00219"/>
<feature type="transmembrane region" description="Helical" evidence="19">
    <location>
        <begin position="187"/>
        <end position="204"/>
    </location>
</feature>
<comment type="catalytic activity">
    <reaction evidence="16">
        <text>[GlcNAc-(1-&gt;4)-Mur2Ac(oyl-L-Ala-gamma-D-Glu-L-Lys-D-Ala-D-Ala)](n)-di-trans,octa-cis-undecaprenyl diphosphate + beta-D-GlcNAc-(1-&gt;4)-Mur2Ac(oyl-L-Ala-gamma-D-Glu-L-Lys-D-Ala-D-Ala)-di-trans,octa-cis-undecaprenyl diphosphate = [GlcNAc-(1-&gt;4)-Mur2Ac(oyl-L-Ala-gamma-D-Glu-L-Lys-D-Ala-D-Ala)](n+1)-di-trans,octa-cis-undecaprenyl diphosphate + di-trans,octa-cis-undecaprenyl diphosphate + H(+)</text>
        <dbReference type="Rhea" id="RHEA:23708"/>
        <dbReference type="Rhea" id="RHEA-COMP:9602"/>
        <dbReference type="Rhea" id="RHEA-COMP:9603"/>
        <dbReference type="ChEBI" id="CHEBI:15378"/>
        <dbReference type="ChEBI" id="CHEBI:58405"/>
        <dbReference type="ChEBI" id="CHEBI:60033"/>
        <dbReference type="ChEBI" id="CHEBI:78435"/>
        <dbReference type="EC" id="2.4.99.28"/>
    </reaction>
</comment>
<comment type="subcellular location">
    <subcellularLocation>
        <location evidence="1">Membrane</location>
        <topology evidence="1">Multi-pass membrane protein</topology>
    </subcellularLocation>
</comment>
<comment type="function">
    <text evidence="17">Peptidoglycan polymerase that is essential for cell division.</text>
</comment>
<dbReference type="InterPro" id="IPR018365">
    <property type="entry name" value="Cell_cycle_FtsW-rel_CS"/>
</dbReference>
<evidence type="ECO:0000256" key="3">
    <source>
        <dbReference type="ARBA" id="ARBA00022676"/>
    </source>
</evidence>
<evidence type="ECO:0000256" key="19">
    <source>
        <dbReference type="SAM" id="Phobius"/>
    </source>
</evidence>
<dbReference type="KEGG" id="cmq:B840_08350"/>
<keyword evidence="20" id="KW-0132">Cell division</keyword>
<evidence type="ECO:0000256" key="8">
    <source>
        <dbReference type="ARBA" id="ARBA00022989"/>
    </source>
</evidence>
<reference evidence="20 21" key="1">
    <citation type="submission" date="2014-05" db="EMBL/GenBank/DDBJ databases">
        <title>Complete genome sequence of Corynebacterium marinum DSM 44953.</title>
        <authorList>
            <person name="Schaffert L."/>
            <person name="Albersmeier A."/>
            <person name="Kalinowski J."/>
            <person name="Ruckert C."/>
        </authorList>
    </citation>
    <scope>NUCLEOTIDE SEQUENCE [LARGE SCALE GENOMIC DNA]</scope>
    <source>
        <strain evidence="20 21">DSM 44953</strain>
    </source>
</reference>
<dbReference type="GO" id="GO:0015648">
    <property type="term" value="F:lipid-linked peptidoglycan transporter activity"/>
    <property type="evidence" value="ECO:0007669"/>
    <property type="project" value="TreeGrafter"/>
</dbReference>
<keyword evidence="21" id="KW-1185">Reference proteome</keyword>
<protein>
    <recommendedName>
        <fullName evidence="13">Probable peptidoglycan glycosyltransferase FtsW</fullName>
        <ecNumber evidence="15">2.4.99.28</ecNumber>
    </recommendedName>
    <alternativeName>
        <fullName evidence="14">Cell division protein FtsW</fullName>
    </alternativeName>
    <alternativeName>
        <fullName evidence="11">Cell wall polymerase</fullName>
    </alternativeName>
    <alternativeName>
        <fullName evidence="10">Peptidoglycan polymerase</fullName>
    </alternativeName>
</protein>
<evidence type="ECO:0000313" key="20">
    <source>
        <dbReference type="EMBL" id="AJK69268.1"/>
    </source>
</evidence>
<dbReference type="EC" id="2.4.99.28" evidence="15"/>
<keyword evidence="4" id="KW-0808">Transferase</keyword>
<evidence type="ECO:0000256" key="11">
    <source>
        <dbReference type="ARBA" id="ARBA00033270"/>
    </source>
</evidence>
<keyword evidence="5 19" id="KW-0812">Transmembrane</keyword>
<evidence type="ECO:0000256" key="13">
    <source>
        <dbReference type="ARBA" id="ARBA00041185"/>
    </source>
</evidence>
<feature type="compositionally biased region" description="Basic and acidic residues" evidence="18">
    <location>
        <begin position="436"/>
        <end position="448"/>
    </location>
</feature>
<keyword evidence="3" id="KW-0328">Glycosyltransferase</keyword>
<evidence type="ECO:0000256" key="10">
    <source>
        <dbReference type="ARBA" id="ARBA00032370"/>
    </source>
</evidence>
<dbReference type="HOGENOM" id="CLU_029243_0_0_11"/>
<keyword evidence="7" id="KW-0573">Peptidoglycan synthesis</keyword>
<dbReference type="STRING" id="1224162.B840_08350"/>
<dbReference type="EMBL" id="CP007790">
    <property type="protein sequence ID" value="AJK69268.1"/>
    <property type="molecule type" value="Genomic_DNA"/>
</dbReference>
<dbReference type="GO" id="GO:0008955">
    <property type="term" value="F:peptidoglycan glycosyltransferase activity"/>
    <property type="evidence" value="ECO:0007669"/>
    <property type="project" value="UniProtKB-EC"/>
</dbReference>
<feature type="transmembrane region" description="Helical" evidence="19">
    <location>
        <begin position="298"/>
        <end position="318"/>
    </location>
</feature>
<evidence type="ECO:0000256" key="12">
    <source>
        <dbReference type="ARBA" id="ARBA00038053"/>
    </source>
</evidence>
<dbReference type="Pfam" id="PF01098">
    <property type="entry name" value="FTSW_RODA_SPOVE"/>
    <property type="match status" value="1"/>
</dbReference>
<keyword evidence="8 19" id="KW-1133">Transmembrane helix</keyword>
<dbReference type="GO" id="GO:0005886">
    <property type="term" value="C:plasma membrane"/>
    <property type="evidence" value="ECO:0007669"/>
    <property type="project" value="TreeGrafter"/>
</dbReference>
<feature type="transmembrane region" description="Helical" evidence="19">
    <location>
        <begin position="330"/>
        <end position="352"/>
    </location>
</feature>
<evidence type="ECO:0000256" key="6">
    <source>
        <dbReference type="ARBA" id="ARBA00022960"/>
    </source>
</evidence>
<feature type="transmembrane region" description="Helical" evidence="19">
    <location>
        <begin position="364"/>
        <end position="385"/>
    </location>
</feature>
<keyword evidence="9 19" id="KW-0472">Membrane</keyword>
<dbReference type="PROSITE" id="PS00428">
    <property type="entry name" value="FTSW_RODA_SPOVE"/>
    <property type="match status" value="1"/>
</dbReference>
<comment type="similarity">
    <text evidence="12">Belongs to the SEDS family. FtsW subfamily.</text>
</comment>
<evidence type="ECO:0000256" key="5">
    <source>
        <dbReference type="ARBA" id="ARBA00022692"/>
    </source>
</evidence>
<dbReference type="RefSeq" id="WP_084602880.1">
    <property type="nucleotide sequence ID" value="NZ_CP007790.1"/>
</dbReference>
<dbReference type="GO" id="GO:0032153">
    <property type="term" value="C:cell division site"/>
    <property type="evidence" value="ECO:0007669"/>
    <property type="project" value="TreeGrafter"/>
</dbReference>
<name>A0A0B6TMX6_9CORY</name>
<dbReference type="GO" id="GO:0051301">
    <property type="term" value="P:cell division"/>
    <property type="evidence" value="ECO:0007669"/>
    <property type="project" value="UniProtKB-KW"/>
</dbReference>
<keyword evidence="20" id="KW-0131">Cell cycle</keyword>
<evidence type="ECO:0000256" key="16">
    <source>
        <dbReference type="ARBA" id="ARBA00049902"/>
    </source>
</evidence>
<evidence type="ECO:0000256" key="7">
    <source>
        <dbReference type="ARBA" id="ARBA00022984"/>
    </source>
</evidence>
<evidence type="ECO:0000256" key="1">
    <source>
        <dbReference type="ARBA" id="ARBA00004141"/>
    </source>
</evidence>
<feature type="region of interest" description="Disordered" evidence="18">
    <location>
        <begin position="420"/>
        <end position="448"/>
    </location>
</feature>
<evidence type="ECO:0000256" key="2">
    <source>
        <dbReference type="ARBA" id="ARBA00004752"/>
    </source>
</evidence>
<evidence type="ECO:0000256" key="15">
    <source>
        <dbReference type="ARBA" id="ARBA00044770"/>
    </source>
</evidence>
<evidence type="ECO:0000256" key="18">
    <source>
        <dbReference type="SAM" id="MobiDB-lite"/>
    </source>
</evidence>
<dbReference type="PANTHER" id="PTHR30474:SF2">
    <property type="entry name" value="PEPTIDOGLYCAN GLYCOSYLTRANSFERASE FTSW-RELATED"/>
    <property type="match status" value="1"/>
</dbReference>
<proteinExistence type="inferred from homology"/>
<feature type="transmembrane region" description="Helical" evidence="19">
    <location>
        <begin position="163"/>
        <end position="181"/>
    </location>
</feature>
<evidence type="ECO:0000256" key="17">
    <source>
        <dbReference type="ARBA" id="ARBA00049966"/>
    </source>
</evidence>
<feature type="transmembrane region" description="Helical" evidence="19">
    <location>
        <begin position="132"/>
        <end position="151"/>
    </location>
</feature>
<gene>
    <name evidence="20" type="ORF">B840_08350</name>
</gene>
<dbReference type="AlphaFoldDB" id="A0A0B6TMX6"/>
<sequence length="448" mass="48691">MSASAGTFTRWHAAWHRRMDSWPGFDYLMIRSVVFLLSGIGVVMVMSSSMTWSVLEGSTVWAQSLRQGVMVVLGLFAFWLALRVRPAVIRRLAPWLLLLSLVLLVMVLIPGIGSGSEEVGSQSWIRFGSIGLQPSELAKVAVAVWGAAYLADRRDPKKISARSPFAVYLAVSVLMILLIAVQGDLGMTMSFALVAMFTLLFAGVDLRIIAAGGVAALAGLLLIFFSGGFRSNRFHVYFDALFGRFEDTQGTAFQSYQGFLSLADGSLFGVGLGQSRAKWFYLPEAKNDFIFAIIGEELGLWGGAMVIVLFSALGYFGFRTAQRAQNQFQSLMAAALTASVVSQAFINIGYVVGLLPVTGIQLPMISAGGTSAIITLGSMGLLASVARHEPETVSAVQSYGRPLFDRIFFLPEPAVRTVPPVRGTRPRFGEPVTGSVRERNRPTHDRRR</sequence>
<organism evidence="20 21">
    <name type="scientific">Corynebacterium marinum DSM 44953</name>
    <dbReference type="NCBI Taxonomy" id="1224162"/>
    <lineage>
        <taxon>Bacteria</taxon>
        <taxon>Bacillati</taxon>
        <taxon>Actinomycetota</taxon>
        <taxon>Actinomycetes</taxon>
        <taxon>Mycobacteriales</taxon>
        <taxon>Corynebacteriaceae</taxon>
        <taxon>Corynebacterium</taxon>
    </lineage>
</organism>
<dbReference type="GO" id="GO:0008360">
    <property type="term" value="P:regulation of cell shape"/>
    <property type="evidence" value="ECO:0007669"/>
    <property type="project" value="UniProtKB-KW"/>
</dbReference>
<dbReference type="Proteomes" id="UP000031928">
    <property type="component" value="Chromosome"/>
</dbReference>
<dbReference type="OrthoDB" id="9768187at2"/>
<dbReference type="PANTHER" id="PTHR30474">
    <property type="entry name" value="CELL CYCLE PROTEIN"/>
    <property type="match status" value="1"/>
</dbReference>
<dbReference type="GO" id="GO:0009252">
    <property type="term" value="P:peptidoglycan biosynthetic process"/>
    <property type="evidence" value="ECO:0007669"/>
    <property type="project" value="UniProtKB-UniPathway"/>
</dbReference>
<feature type="transmembrane region" description="Helical" evidence="19">
    <location>
        <begin position="209"/>
        <end position="229"/>
    </location>
</feature>
<feature type="transmembrane region" description="Helical" evidence="19">
    <location>
        <begin position="64"/>
        <end position="82"/>
    </location>
</feature>
<accession>A0A0B6TMX6</accession>
<evidence type="ECO:0000256" key="9">
    <source>
        <dbReference type="ARBA" id="ARBA00023136"/>
    </source>
</evidence>
<evidence type="ECO:0000256" key="4">
    <source>
        <dbReference type="ARBA" id="ARBA00022679"/>
    </source>
</evidence>
<feature type="transmembrane region" description="Helical" evidence="19">
    <location>
        <begin position="28"/>
        <end position="52"/>
    </location>
</feature>
<comment type="pathway">
    <text evidence="2">Cell wall biogenesis; peptidoglycan biosynthesis.</text>
</comment>
<keyword evidence="6" id="KW-0133">Cell shape</keyword>
<evidence type="ECO:0000256" key="14">
    <source>
        <dbReference type="ARBA" id="ARBA00041418"/>
    </source>
</evidence>
<feature type="transmembrane region" description="Helical" evidence="19">
    <location>
        <begin position="94"/>
        <end position="112"/>
    </location>
</feature>